<reference evidence="1" key="1">
    <citation type="submission" date="2021-01" db="EMBL/GenBank/DDBJ databases">
        <authorList>
            <consortium name="Genoscope - CEA"/>
            <person name="William W."/>
        </authorList>
    </citation>
    <scope>NUCLEOTIDE SEQUENCE</scope>
</reference>
<keyword evidence="2" id="KW-1185">Reference proteome</keyword>
<accession>A0A8S1WEV6</accession>
<comment type="caution">
    <text evidence="1">The sequence shown here is derived from an EMBL/GenBank/DDBJ whole genome shotgun (WGS) entry which is preliminary data.</text>
</comment>
<evidence type="ECO:0000313" key="1">
    <source>
        <dbReference type="EMBL" id="CAD8188804.1"/>
    </source>
</evidence>
<sequence>MIRFKQLRYHSQKENQMTNMLTNYCTSRELQIKSLTEKSYYDSNSYFNRQQENKYQENKQLDDRVIDKSSHIKNLQKQYSQQPESIKQQLPKAIDNHIDYLVLGLTREEIEQQKAYFESLSQQNKPLEAQPTALEYKF</sequence>
<gene>
    <name evidence="1" type="ORF">POCTA_138.1.T0930161</name>
</gene>
<proteinExistence type="predicted"/>
<dbReference type="EMBL" id="CAJJDP010000092">
    <property type="protein sequence ID" value="CAD8188804.1"/>
    <property type="molecule type" value="Genomic_DNA"/>
</dbReference>
<evidence type="ECO:0000313" key="2">
    <source>
        <dbReference type="Proteomes" id="UP000683925"/>
    </source>
</evidence>
<dbReference type="Proteomes" id="UP000683925">
    <property type="component" value="Unassembled WGS sequence"/>
</dbReference>
<name>A0A8S1WEV6_PAROT</name>
<protein>
    <submittedName>
        <fullName evidence="1">Uncharacterized protein</fullName>
    </submittedName>
</protein>
<organism evidence="1 2">
    <name type="scientific">Paramecium octaurelia</name>
    <dbReference type="NCBI Taxonomy" id="43137"/>
    <lineage>
        <taxon>Eukaryota</taxon>
        <taxon>Sar</taxon>
        <taxon>Alveolata</taxon>
        <taxon>Ciliophora</taxon>
        <taxon>Intramacronucleata</taxon>
        <taxon>Oligohymenophorea</taxon>
        <taxon>Peniculida</taxon>
        <taxon>Parameciidae</taxon>
        <taxon>Paramecium</taxon>
    </lineage>
</organism>
<dbReference type="AlphaFoldDB" id="A0A8S1WEV6"/>